<dbReference type="PROSITE" id="PS51285">
    <property type="entry name" value="AGC_KINASE_CTER"/>
    <property type="match status" value="1"/>
</dbReference>
<keyword evidence="2" id="KW-0808">Transferase</keyword>
<dbReference type="PANTHER" id="PTHR24351">
    <property type="entry name" value="RIBOSOMAL PROTEIN S6 KINASE"/>
    <property type="match status" value="1"/>
</dbReference>
<dbReference type="Xenbase" id="XB-GENE-29090795">
    <property type="gene designation" value="LOC108647346"/>
</dbReference>
<evidence type="ECO:0000256" key="5">
    <source>
        <dbReference type="ARBA" id="ARBA00022840"/>
    </source>
</evidence>
<dbReference type="KEGG" id="xtr:108647346"/>
<evidence type="ECO:0000256" key="2">
    <source>
        <dbReference type="ARBA" id="ARBA00022679"/>
    </source>
</evidence>
<dbReference type="SUPFAM" id="SSF56112">
    <property type="entry name" value="Protein kinase-like (PK-like)"/>
    <property type="match status" value="1"/>
</dbReference>
<keyword evidence="1" id="KW-0723">Serine/threonine-protein kinase</keyword>
<dbReference type="RefSeq" id="XP_031757230.1">
    <property type="nucleotide sequence ID" value="XM_031901370.1"/>
</dbReference>
<dbReference type="Proteomes" id="UP000008143">
    <property type="component" value="Chromosome 4"/>
</dbReference>
<dbReference type="InterPro" id="IPR011009">
    <property type="entry name" value="Kinase-like_dom_sf"/>
</dbReference>
<evidence type="ECO:0000313" key="9">
    <source>
        <dbReference type="RefSeq" id="XP_031757230.1"/>
    </source>
</evidence>
<evidence type="ECO:0000259" key="6">
    <source>
        <dbReference type="PROSITE" id="PS50011"/>
    </source>
</evidence>
<evidence type="ECO:0000259" key="7">
    <source>
        <dbReference type="PROSITE" id="PS51285"/>
    </source>
</evidence>
<dbReference type="GO" id="GO:0005524">
    <property type="term" value="F:ATP binding"/>
    <property type="evidence" value="ECO:0007669"/>
    <property type="project" value="UniProtKB-KW"/>
</dbReference>
<dbReference type="PROSITE" id="PS50011">
    <property type="entry name" value="PROTEIN_KINASE_DOM"/>
    <property type="match status" value="1"/>
</dbReference>
<dbReference type="AGR" id="Xenbase:XB-GENE-29090795"/>
<sequence length="121" mass="14105">MATGYMPFPPMGTIEEQVEMILDTKPKYPESLPPDLRHLLKKLMKKKPERRLGVNGRIRDHPFFASVNWVEVERRRLVPPVRPTTGPVTRDSKVFISFPEEDPTETRMLARFDYVNPSWLG</sequence>
<dbReference type="OMA" id="MGTIEEQ"/>
<keyword evidence="4" id="KW-0418">Kinase</keyword>
<reference evidence="9" key="1">
    <citation type="submission" date="2025-08" db="UniProtKB">
        <authorList>
            <consortium name="RefSeq"/>
        </authorList>
    </citation>
    <scope>IDENTIFICATION</scope>
    <source>
        <strain evidence="9">Nigerian</strain>
        <tissue evidence="9">Liver and blood</tissue>
    </source>
</reference>
<proteinExistence type="predicted"/>
<organism evidence="8 9">
    <name type="scientific">Xenopus tropicalis</name>
    <name type="common">Western clawed frog</name>
    <name type="synonym">Silurana tropicalis</name>
    <dbReference type="NCBI Taxonomy" id="8364"/>
    <lineage>
        <taxon>Eukaryota</taxon>
        <taxon>Metazoa</taxon>
        <taxon>Chordata</taxon>
        <taxon>Craniata</taxon>
        <taxon>Vertebrata</taxon>
        <taxon>Euteleostomi</taxon>
        <taxon>Amphibia</taxon>
        <taxon>Batrachia</taxon>
        <taxon>Anura</taxon>
        <taxon>Pipoidea</taxon>
        <taxon>Pipidae</taxon>
        <taxon>Xenopodinae</taxon>
        <taxon>Xenopus</taxon>
        <taxon>Silurana</taxon>
    </lineage>
</organism>
<dbReference type="InterPro" id="IPR000961">
    <property type="entry name" value="AGC-kinase_C"/>
</dbReference>
<accession>A0A8J1JJM6</accession>
<dbReference type="GeneID" id="108647346"/>
<dbReference type="AlphaFoldDB" id="A0A8J1JJM6"/>
<evidence type="ECO:0000256" key="1">
    <source>
        <dbReference type="ARBA" id="ARBA00022527"/>
    </source>
</evidence>
<gene>
    <name evidence="9 10" type="primary">LOC108647346</name>
</gene>
<evidence type="ECO:0000313" key="10">
    <source>
        <dbReference type="Xenbase" id="XB-GENE-29090795"/>
    </source>
</evidence>
<protein>
    <submittedName>
        <fullName evidence="9">Protein kinase C delta type-like</fullName>
    </submittedName>
</protein>
<name>A0A8J1JJM6_XENTR</name>
<evidence type="ECO:0000256" key="3">
    <source>
        <dbReference type="ARBA" id="ARBA00022741"/>
    </source>
</evidence>
<feature type="domain" description="AGC-kinase C-terminal" evidence="7">
    <location>
        <begin position="65"/>
        <end position="121"/>
    </location>
</feature>
<keyword evidence="5" id="KW-0067">ATP-binding</keyword>
<dbReference type="Gene3D" id="1.10.510.10">
    <property type="entry name" value="Transferase(Phosphotransferase) domain 1"/>
    <property type="match status" value="1"/>
</dbReference>
<evidence type="ECO:0000256" key="4">
    <source>
        <dbReference type="ARBA" id="ARBA00022777"/>
    </source>
</evidence>
<evidence type="ECO:0000313" key="8">
    <source>
        <dbReference type="Proteomes" id="UP000008143"/>
    </source>
</evidence>
<feature type="domain" description="Protein kinase" evidence="6">
    <location>
        <begin position="1"/>
        <end position="64"/>
    </location>
</feature>
<dbReference type="GO" id="GO:0004674">
    <property type="term" value="F:protein serine/threonine kinase activity"/>
    <property type="evidence" value="ECO:0007669"/>
    <property type="project" value="UniProtKB-KW"/>
</dbReference>
<dbReference type="InterPro" id="IPR000719">
    <property type="entry name" value="Prot_kinase_dom"/>
</dbReference>
<keyword evidence="3" id="KW-0547">Nucleotide-binding</keyword>
<keyword evidence="8" id="KW-1185">Reference proteome</keyword>